<protein>
    <recommendedName>
        <fullName evidence="3">GH16 domain-containing protein</fullName>
    </recommendedName>
</protein>
<evidence type="ECO:0000313" key="4">
    <source>
        <dbReference type="EMBL" id="VFQ87744.1"/>
    </source>
</evidence>
<dbReference type="GO" id="GO:0005975">
    <property type="term" value="P:carbohydrate metabolic process"/>
    <property type="evidence" value="ECO:0007669"/>
    <property type="project" value="InterPro"/>
</dbReference>
<keyword evidence="1" id="KW-0378">Hydrolase</keyword>
<dbReference type="Pfam" id="PF00722">
    <property type="entry name" value="Glyco_hydro_16"/>
    <property type="match status" value="1"/>
</dbReference>
<name>A0A484MI71_9ASTE</name>
<dbReference type="OrthoDB" id="4781at2759"/>
<evidence type="ECO:0000313" key="5">
    <source>
        <dbReference type="Proteomes" id="UP000595140"/>
    </source>
</evidence>
<accession>A0A484MI71</accession>
<sequence>MGNRQISFNVLYGAQNVHMKNNGSTVDLILDKSSGCGLASKERYYYGFFNAAIKLPAGFTSGVVVAFYVPSGQYTGERGDKQKASCTDE</sequence>
<feature type="domain" description="GH16" evidence="3">
    <location>
        <begin position="7"/>
        <end position="73"/>
    </location>
</feature>
<gene>
    <name evidence="4" type="ORF">CCAM_LOCUS29520</name>
</gene>
<dbReference type="EMBL" id="OOIL02003369">
    <property type="protein sequence ID" value="VFQ87744.1"/>
    <property type="molecule type" value="Genomic_DNA"/>
</dbReference>
<evidence type="ECO:0000256" key="1">
    <source>
        <dbReference type="ARBA" id="ARBA00022801"/>
    </source>
</evidence>
<dbReference type="Proteomes" id="UP000595140">
    <property type="component" value="Unassembled WGS sequence"/>
</dbReference>
<keyword evidence="5" id="KW-1185">Reference proteome</keyword>
<dbReference type="SUPFAM" id="SSF49899">
    <property type="entry name" value="Concanavalin A-like lectins/glucanases"/>
    <property type="match status" value="1"/>
</dbReference>
<dbReference type="GO" id="GO:0004553">
    <property type="term" value="F:hydrolase activity, hydrolyzing O-glycosyl compounds"/>
    <property type="evidence" value="ECO:0007669"/>
    <property type="project" value="InterPro"/>
</dbReference>
<evidence type="ECO:0000259" key="3">
    <source>
        <dbReference type="Pfam" id="PF00722"/>
    </source>
</evidence>
<dbReference type="PANTHER" id="PTHR31062">
    <property type="entry name" value="XYLOGLUCAN ENDOTRANSGLUCOSYLASE/HYDROLASE PROTEIN 8-RELATED"/>
    <property type="match status" value="1"/>
</dbReference>
<dbReference type="Gene3D" id="2.60.120.200">
    <property type="match status" value="1"/>
</dbReference>
<dbReference type="InterPro" id="IPR044791">
    <property type="entry name" value="Beta-glucanase/XTH"/>
</dbReference>
<organism evidence="4 5">
    <name type="scientific">Cuscuta campestris</name>
    <dbReference type="NCBI Taxonomy" id="132261"/>
    <lineage>
        <taxon>Eukaryota</taxon>
        <taxon>Viridiplantae</taxon>
        <taxon>Streptophyta</taxon>
        <taxon>Embryophyta</taxon>
        <taxon>Tracheophyta</taxon>
        <taxon>Spermatophyta</taxon>
        <taxon>Magnoliopsida</taxon>
        <taxon>eudicotyledons</taxon>
        <taxon>Gunneridae</taxon>
        <taxon>Pentapetalae</taxon>
        <taxon>asterids</taxon>
        <taxon>lamiids</taxon>
        <taxon>Solanales</taxon>
        <taxon>Convolvulaceae</taxon>
        <taxon>Cuscuteae</taxon>
        <taxon>Cuscuta</taxon>
        <taxon>Cuscuta subgen. Grammica</taxon>
        <taxon>Cuscuta sect. Cleistogrammica</taxon>
    </lineage>
</organism>
<dbReference type="AlphaFoldDB" id="A0A484MI71"/>
<keyword evidence="2" id="KW-0326">Glycosidase</keyword>
<dbReference type="InterPro" id="IPR000757">
    <property type="entry name" value="Beta-glucanase-like"/>
</dbReference>
<dbReference type="InterPro" id="IPR013320">
    <property type="entry name" value="ConA-like_dom_sf"/>
</dbReference>
<proteinExistence type="predicted"/>
<reference evidence="4 5" key="1">
    <citation type="submission" date="2018-04" db="EMBL/GenBank/DDBJ databases">
        <authorList>
            <person name="Vogel A."/>
        </authorList>
    </citation>
    <scope>NUCLEOTIDE SEQUENCE [LARGE SCALE GENOMIC DNA]</scope>
</reference>
<evidence type="ECO:0000256" key="2">
    <source>
        <dbReference type="ARBA" id="ARBA00023295"/>
    </source>
</evidence>